<reference evidence="1 2" key="1">
    <citation type="journal article" date="2023" name="Science">
        <title>Complex scaffold remodeling in plant triterpene biosynthesis.</title>
        <authorList>
            <person name="De La Pena R."/>
            <person name="Hodgson H."/>
            <person name="Liu J.C."/>
            <person name="Stephenson M.J."/>
            <person name="Martin A.C."/>
            <person name="Owen C."/>
            <person name="Harkess A."/>
            <person name="Leebens-Mack J."/>
            <person name="Jimenez L.E."/>
            <person name="Osbourn A."/>
            <person name="Sattely E.S."/>
        </authorList>
    </citation>
    <scope>NUCLEOTIDE SEQUENCE [LARGE SCALE GENOMIC DNA]</scope>
    <source>
        <strain evidence="2">cv. JPN11</strain>
        <tissue evidence="1">Leaf</tissue>
    </source>
</reference>
<accession>A0ACC1Y7F8</accession>
<gene>
    <name evidence="1" type="ORF">OWV82_007582</name>
</gene>
<protein>
    <submittedName>
        <fullName evidence="1">Trihelix transcription factor</fullName>
    </submittedName>
</protein>
<keyword evidence="2" id="KW-1185">Reference proteome</keyword>
<sequence>MFDGVPDQLHRFIAASSRTSIPLPLSFTSSSSSSSSSLSLHHHVSSANTNIFPSFDPFSSSSHQLQVVQPHHFLHSLQQQSAAAPKNEEKEEKINRSSSVVGMNNLEIERERSIAEPVDSAWSNDELLALLRIRSSLENWFPELTWEHVSRKLEELGYKRSAEKCKEKFEEESRSFNNMNYNKNYRIFFSEFDDEDDDEEQLCHGRQNPQKVEQNKKMEQPRGEEEEDKTTEQNLEGDPTNNRTVGNKPSGRPQDKENRLVEKALSKGNKRKRDKNFEKFKVFCEDIVKKMIAQQEEMHSKLLEDMVKRDEEKLAREEAWKKEEMDRINKELEVRAFEQAIASDRQATIIKFLTKFTSSSSSNAADQHQSVGGRSEESSVKHKVLNWSLNPPTSSPLILAQNPNPTCHQANKQNNLEALPNSASSQTQKNPIMSTSLSKNLAPQNPSSNPSSKVAISSGIAQAPKNPSSPNTQNKQLVPTSPPRQNASQKVTSSDKDDIGKRWPRDEVSALINLRCSFYNNADDKEGAARTPLWERISQGMLQVGYKRSAKRCKEKWENINKYFRKTKDTNKKRSLDSRTCPYFHQLSTLYNQGTLVAPSEGTENLLALPENHSTPSQNHYGSSQGGNPITDSTMHVAHQDFRVIS</sequence>
<proteinExistence type="predicted"/>
<organism evidence="1 2">
    <name type="scientific">Melia azedarach</name>
    <name type="common">Chinaberry tree</name>
    <dbReference type="NCBI Taxonomy" id="155640"/>
    <lineage>
        <taxon>Eukaryota</taxon>
        <taxon>Viridiplantae</taxon>
        <taxon>Streptophyta</taxon>
        <taxon>Embryophyta</taxon>
        <taxon>Tracheophyta</taxon>
        <taxon>Spermatophyta</taxon>
        <taxon>Magnoliopsida</taxon>
        <taxon>eudicotyledons</taxon>
        <taxon>Gunneridae</taxon>
        <taxon>Pentapetalae</taxon>
        <taxon>rosids</taxon>
        <taxon>malvids</taxon>
        <taxon>Sapindales</taxon>
        <taxon>Meliaceae</taxon>
        <taxon>Melia</taxon>
    </lineage>
</organism>
<dbReference type="Proteomes" id="UP001164539">
    <property type="component" value="Chromosome 4"/>
</dbReference>
<evidence type="ECO:0000313" key="2">
    <source>
        <dbReference type="Proteomes" id="UP001164539"/>
    </source>
</evidence>
<evidence type="ECO:0000313" key="1">
    <source>
        <dbReference type="EMBL" id="KAJ4719636.1"/>
    </source>
</evidence>
<name>A0ACC1Y7F8_MELAZ</name>
<dbReference type="EMBL" id="CM051397">
    <property type="protein sequence ID" value="KAJ4719636.1"/>
    <property type="molecule type" value="Genomic_DNA"/>
</dbReference>
<comment type="caution">
    <text evidence="1">The sequence shown here is derived from an EMBL/GenBank/DDBJ whole genome shotgun (WGS) entry which is preliminary data.</text>
</comment>